<accession>A0ABN3G4K4</accession>
<dbReference type="SMART" id="SM00422">
    <property type="entry name" value="HTH_MERR"/>
    <property type="match status" value="1"/>
</dbReference>
<feature type="domain" description="HTH merR-type" evidence="2">
    <location>
        <begin position="29"/>
        <end position="98"/>
    </location>
</feature>
<dbReference type="EMBL" id="BAAARA010000005">
    <property type="protein sequence ID" value="GAA2343996.1"/>
    <property type="molecule type" value="Genomic_DNA"/>
</dbReference>
<dbReference type="PRINTS" id="PR00040">
    <property type="entry name" value="HTHMERR"/>
</dbReference>
<dbReference type="Pfam" id="PF13411">
    <property type="entry name" value="MerR_1"/>
    <property type="match status" value="1"/>
</dbReference>
<dbReference type="PANTHER" id="PTHR30204">
    <property type="entry name" value="REDOX-CYCLING DRUG-SENSING TRANSCRIPTIONAL ACTIVATOR SOXR"/>
    <property type="match status" value="1"/>
</dbReference>
<dbReference type="InterPro" id="IPR000551">
    <property type="entry name" value="MerR-type_HTH_dom"/>
</dbReference>
<keyword evidence="4" id="KW-1185">Reference proteome</keyword>
<gene>
    <name evidence="3" type="ORF">GCM10009854_20940</name>
</gene>
<organism evidence="3 4">
    <name type="scientific">Saccharopolyspora halophila</name>
    <dbReference type="NCBI Taxonomy" id="405551"/>
    <lineage>
        <taxon>Bacteria</taxon>
        <taxon>Bacillati</taxon>
        <taxon>Actinomycetota</taxon>
        <taxon>Actinomycetes</taxon>
        <taxon>Pseudonocardiales</taxon>
        <taxon>Pseudonocardiaceae</taxon>
        <taxon>Saccharopolyspora</taxon>
    </lineage>
</organism>
<dbReference type="Gene3D" id="1.10.1660.10">
    <property type="match status" value="1"/>
</dbReference>
<sequence>MPRTPRKNGVESPPAGGLIVVDVSDRTELFSIGELSRRTGLAVRTIRFWSDSEVIAPAGRSAGGYRLYDSASVARVELVRTLRELGLDLDAVRRVLTSRDTVQDVAEAHLEALDTEIRTLQVRRAVLRWVARRGSTTEELRLMNDVARMSADERQRIIDDFVRETFEGVEEAAPGSEIAEAMRTMPAQLPDDPSAEQVEAWVELADLVGDTGFRDRVREMAVAGARGGGGPSVDPQLVFDNVPAAMAAGIDPRSAEGREVLHRIIAPDTRAARRAELADELATFTDERVERYWQLLGVLNGWPGAPARVPAFEWLIAALRD</sequence>
<dbReference type="PANTHER" id="PTHR30204:SF93">
    <property type="entry name" value="HTH MERR-TYPE DOMAIN-CONTAINING PROTEIN"/>
    <property type="match status" value="1"/>
</dbReference>
<comment type="caution">
    <text evidence="3">The sequence shown here is derived from an EMBL/GenBank/DDBJ whole genome shotgun (WGS) entry which is preliminary data.</text>
</comment>
<evidence type="ECO:0000313" key="3">
    <source>
        <dbReference type="EMBL" id="GAA2343996.1"/>
    </source>
</evidence>
<dbReference type="SUPFAM" id="SSF46955">
    <property type="entry name" value="Putative DNA-binding domain"/>
    <property type="match status" value="1"/>
</dbReference>
<evidence type="ECO:0000313" key="4">
    <source>
        <dbReference type="Proteomes" id="UP001501218"/>
    </source>
</evidence>
<dbReference type="PROSITE" id="PS50937">
    <property type="entry name" value="HTH_MERR_2"/>
    <property type="match status" value="1"/>
</dbReference>
<protein>
    <submittedName>
        <fullName evidence="3">MerR family transcriptional regulator</fullName>
    </submittedName>
</protein>
<evidence type="ECO:0000259" key="2">
    <source>
        <dbReference type="PROSITE" id="PS50937"/>
    </source>
</evidence>
<evidence type="ECO:0000256" key="1">
    <source>
        <dbReference type="ARBA" id="ARBA00023125"/>
    </source>
</evidence>
<dbReference type="InterPro" id="IPR009061">
    <property type="entry name" value="DNA-bd_dom_put_sf"/>
</dbReference>
<dbReference type="Proteomes" id="UP001501218">
    <property type="component" value="Unassembled WGS sequence"/>
</dbReference>
<dbReference type="InterPro" id="IPR047057">
    <property type="entry name" value="MerR_fam"/>
</dbReference>
<keyword evidence="1" id="KW-0238">DNA-binding</keyword>
<reference evidence="3 4" key="1">
    <citation type="journal article" date="2019" name="Int. J. Syst. Evol. Microbiol.">
        <title>The Global Catalogue of Microorganisms (GCM) 10K type strain sequencing project: providing services to taxonomists for standard genome sequencing and annotation.</title>
        <authorList>
            <consortium name="The Broad Institute Genomics Platform"/>
            <consortium name="The Broad Institute Genome Sequencing Center for Infectious Disease"/>
            <person name="Wu L."/>
            <person name="Ma J."/>
        </authorList>
    </citation>
    <scope>NUCLEOTIDE SEQUENCE [LARGE SCALE GENOMIC DNA]</scope>
    <source>
        <strain evidence="3 4">JCM 16221</strain>
    </source>
</reference>
<name>A0ABN3G4K4_9PSEU</name>
<proteinExistence type="predicted"/>